<dbReference type="PANTHER" id="PTHR24062">
    <property type="entry name" value="VOMERONASAL TYPE-1 RECEPTOR"/>
    <property type="match status" value="1"/>
</dbReference>
<evidence type="ECO:0000256" key="3">
    <source>
        <dbReference type="ARBA" id="ARBA00022475"/>
    </source>
</evidence>
<comment type="similarity">
    <text evidence="2 11">Belongs to the G-protein coupled receptor 1 family.</text>
</comment>
<organism evidence="12 13">
    <name type="scientific">Nyctereutes procyonoides</name>
    <name type="common">Raccoon dog</name>
    <name type="synonym">Canis procyonoides</name>
    <dbReference type="NCBI Taxonomy" id="34880"/>
    <lineage>
        <taxon>Eukaryota</taxon>
        <taxon>Metazoa</taxon>
        <taxon>Chordata</taxon>
        <taxon>Craniata</taxon>
        <taxon>Vertebrata</taxon>
        <taxon>Euteleostomi</taxon>
        <taxon>Mammalia</taxon>
        <taxon>Eutheria</taxon>
        <taxon>Laurasiatheria</taxon>
        <taxon>Carnivora</taxon>
        <taxon>Caniformia</taxon>
        <taxon>Canidae</taxon>
        <taxon>Nyctereutes</taxon>
    </lineage>
</organism>
<evidence type="ECO:0000256" key="7">
    <source>
        <dbReference type="ARBA" id="ARBA00023040"/>
    </source>
</evidence>
<dbReference type="GO" id="GO:0016503">
    <property type="term" value="F:pheromone receptor activity"/>
    <property type="evidence" value="ECO:0007669"/>
    <property type="project" value="InterPro"/>
</dbReference>
<sequence>MLVSEKHQISVDMIPVAPSSCSHAGSSVPEDKYQSLRPARMATRDLVVGVIFLIQTVNLIVANILVLFFGIHNAMPSFGLYYILSDFGCKFSPYVHGVGMGVSFGTTCLLSVFQAITISSRSSRWAVLKGKAVKYIVPSIVLCWVLHILVNIAIPVFMVLVLNNKNITRKSFGYCSTTHYDKTTDILNVMLFSFPDVLFLGLILSGSGSMVFILYRHKQRVQHILRTHVSSTLSPDTFVLFNTLSSIFHIVLGLSNNLNWSVLNTNLGLSLCFSTVSPFLLLSRDPRVSMVCFAWIRNTKSPHLIKNM</sequence>
<dbReference type="Gene3D" id="1.20.1070.10">
    <property type="entry name" value="Rhodopsin 7-helix transmembrane proteins"/>
    <property type="match status" value="1"/>
</dbReference>
<dbReference type="GO" id="GO:0005886">
    <property type="term" value="C:plasma membrane"/>
    <property type="evidence" value="ECO:0007669"/>
    <property type="project" value="UniProtKB-SubCell"/>
</dbReference>
<feature type="transmembrane region" description="Helical" evidence="11">
    <location>
        <begin position="91"/>
        <end position="116"/>
    </location>
</feature>
<keyword evidence="8 11" id="KW-0472">Membrane</keyword>
<evidence type="ECO:0000256" key="1">
    <source>
        <dbReference type="ARBA" id="ARBA00004651"/>
    </source>
</evidence>
<dbReference type="SUPFAM" id="SSF81321">
    <property type="entry name" value="Family A G protein-coupled receptor-like"/>
    <property type="match status" value="1"/>
</dbReference>
<evidence type="ECO:0000313" key="13">
    <source>
        <dbReference type="Proteomes" id="UP000645828"/>
    </source>
</evidence>
<proteinExistence type="inferred from homology"/>
<keyword evidence="3 11" id="KW-1003">Cell membrane</keyword>
<keyword evidence="7 11" id="KW-0297">G-protein coupled receptor</keyword>
<dbReference type="Pfam" id="PF03402">
    <property type="entry name" value="V1R"/>
    <property type="match status" value="1"/>
</dbReference>
<evidence type="ECO:0000256" key="10">
    <source>
        <dbReference type="ARBA" id="ARBA00023224"/>
    </source>
</evidence>
<dbReference type="AlphaFoldDB" id="A0A811ZUX9"/>
<name>A0A811ZUX9_NYCPR</name>
<reference evidence="12" key="1">
    <citation type="submission" date="2020-12" db="EMBL/GenBank/DDBJ databases">
        <authorList>
            <consortium name="Molecular Ecology Group"/>
        </authorList>
    </citation>
    <scope>NUCLEOTIDE SEQUENCE</scope>
    <source>
        <strain evidence="12">TBG_1078</strain>
    </source>
</reference>
<evidence type="ECO:0000256" key="9">
    <source>
        <dbReference type="ARBA" id="ARBA00023170"/>
    </source>
</evidence>
<feature type="transmembrane region" description="Helical" evidence="11">
    <location>
        <begin position="46"/>
        <end position="71"/>
    </location>
</feature>
<dbReference type="EMBL" id="CAJHUB010000775">
    <property type="protein sequence ID" value="CAD7692246.1"/>
    <property type="molecule type" value="Genomic_DNA"/>
</dbReference>
<keyword evidence="6 11" id="KW-1133">Transmembrane helix</keyword>
<evidence type="ECO:0000256" key="8">
    <source>
        <dbReference type="ARBA" id="ARBA00023136"/>
    </source>
</evidence>
<dbReference type="InterPro" id="IPR004072">
    <property type="entry name" value="Vmron_rcpt_1"/>
</dbReference>
<keyword evidence="4 11" id="KW-0589">Pheromone response</keyword>
<evidence type="ECO:0000256" key="2">
    <source>
        <dbReference type="ARBA" id="ARBA00010663"/>
    </source>
</evidence>
<evidence type="ECO:0000256" key="6">
    <source>
        <dbReference type="ARBA" id="ARBA00022989"/>
    </source>
</evidence>
<keyword evidence="5 11" id="KW-0812">Transmembrane</keyword>
<feature type="transmembrane region" description="Helical" evidence="11">
    <location>
        <begin position="236"/>
        <end position="254"/>
    </location>
</feature>
<comment type="caution">
    <text evidence="12">The sequence shown here is derived from an EMBL/GenBank/DDBJ whole genome shotgun (WGS) entry which is preliminary data.</text>
</comment>
<evidence type="ECO:0000256" key="5">
    <source>
        <dbReference type="ARBA" id="ARBA00022692"/>
    </source>
</evidence>
<dbReference type="GO" id="GO:0019236">
    <property type="term" value="P:response to pheromone"/>
    <property type="evidence" value="ECO:0007669"/>
    <property type="project" value="UniProtKB-KW"/>
</dbReference>
<comment type="subcellular location">
    <subcellularLocation>
        <location evidence="1 11">Cell membrane</location>
        <topology evidence="1 11">Multi-pass membrane protein</topology>
    </subcellularLocation>
</comment>
<dbReference type="Proteomes" id="UP000645828">
    <property type="component" value="Unassembled WGS sequence"/>
</dbReference>
<keyword evidence="13" id="KW-1185">Reference proteome</keyword>
<gene>
    <name evidence="12" type="ORF">NYPRO_LOCUS25040</name>
</gene>
<feature type="transmembrane region" description="Helical" evidence="11">
    <location>
        <begin position="197"/>
        <end position="215"/>
    </location>
</feature>
<evidence type="ECO:0000256" key="11">
    <source>
        <dbReference type="RuleBase" id="RU364061"/>
    </source>
</evidence>
<keyword evidence="9 11" id="KW-0675">Receptor</keyword>
<accession>A0A811ZUX9</accession>
<evidence type="ECO:0000313" key="12">
    <source>
        <dbReference type="EMBL" id="CAD7692246.1"/>
    </source>
</evidence>
<keyword evidence="10 11" id="KW-0807">Transducer</keyword>
<feature type="transmembrane region" description="Helical" evidence="11">
    <location>
        <begin position="260"/>
        <end position="282"/>
    </location>
</feature>
<evidence type="ECO:0000256" key="4">
    <source>
        <dbReference type="ARBA" id="ARBA00022507"/>
    </source>
</evidence>
<protein>
    <recommendedName>
        <fullName evidence="11">Vomeronasal type-1 receptor</fullName>
    </recommendedName>
</protein>
<feature type="transmembrane region" description="Helical" evidence="11">
    <location>
        <begin position="136"/>
        <end position="162"/>
    </location>
</feature>